<dbReference type="HOGENOM" id="CLU_3278847_0_0_6"/>
<sequence length="41" mass="4764">MHTGQPPTGLFAIQTRQSYAIDLYNKSAIITLYIHQWRTKT</sequence>
<dbReference type="Proteomes" id="UP000028480">
    <property type="component" value="Unassembled WGS sequence"/>
</dbReference>
<name>A0A077QP07_XENBV</name>
<organism evidence="1">
    <name type="scientific">Xenorhabdus bovienii str. Intermedium</name>
    <dbReference type="NCBI Taxonomy" id="1379677"/>
    <lineage>
        <taxon>Bacteria</taxon>
        <taxon>Pseudomonadati</taxon>
        <taxon>Pseudomonadota</taxon>
        <taxon>Gammaproteobacteria</taxon>
        <taxon>Enterobacterales</taxon>
        <taxon>Morganellaceae</taxon>
        <taxon>Xenorhabdus</taxon>
    </lineage>
</organism>
<comment type="caution">
    <text evidence="1">The sequence shown here is derived from an EMBL/GenBank/DDBJ whole genome shotgun (WGS) entry which is preliminary data.</text>
</comment>
<protein>
    <submittedName>
        <fullName evidence="1">Uncharacterized protein</fullName>
    </submittedName>
</protein>
<gene>
    <name evidence="1" type="ORF">XBI1_770032</name>
</gene>
<dbReference type="EMBL" id="CBTB010000287">
    <property type="protein sequence ID" value="CDH35058.1"/>
    <property type="molecule type" value="Genomic_DNA"/>
</dbReference>
<proteinExistence type="predicted"/>
<reference evidence="1" key="1">
    <citation type="submission" date="2013-07" db="EMBL/GenBank/DDBJ databases">
        <title>Sub-species coevolution in mutualistic symbiosis.</title>
        <authorList>
            <person name="Murfin K."/>
            <person name="Klassen J."/>
            <person name="Lee M."/>
            <person name="Forst S."/>
            <person name="Stock P."/>
            <person name="Goodrich-Blair H."/>
        </authorList>
    </citation>
    <scope>NUCLEOTIDE SEQUENCE [LARGE SCALE GENOMIC DNA]</scope>
    <source>
        <strain evidence="1">Intermedium</strain>
    </source>
</reference>
<evidence type="ECO:0000313" key="1">
    <source>
        <dbReference type="EMBL" id="CDH35058.1"/>
    </source>
</evidence>
<accession>A0A077QP07</accession>
<dbReference type="AlphaFoldDB" id="A0A077QP07"/>